<feature type="compositionally biased region" description="Basic and acidic residues" evidence="1">
    <location>
        <begin position="1"/>
        <end position="11"/>
    </location>
</feature>
<accession>A0AAI8L191</accession>
<evidence type="ECO:0008006" key="4">
    <source>
        <dbReference type="Google" id="ProtNLM"/>
    </source>
</evidence>
<feature type="compositionally biased region" description="Basic residues" evidence="1">
    <location>
        <begin position="76"/>
        <end position="89"/>
    </location>
</feature>
<sequence length="203" mass="22009">MHDRHHEHTNRQETPIAPDNRAASCRVRSPYPAFAPGVAEAPGAEGAPGSAGPGVPTCTGDTRPSPHAAQTPTPQRRLRQPRLRERRVHPRYSDSEFTDLAHAAALSRMQIGGYVAEASLAAARAEDPTAAIADYRTMVKALMAANRQLAWLGNNLNQLTWHLNKDGAWPEPDVVHRLLARVEASLADVDTAVAQVTEGRQGR</sequence>
<evidence type="ECO:0000313" key="2">
    <source>
        <dbReference type="EMBL" id="AYC39780.1"/>
    </source>
</evidence>
<gene>
    <name evidence="2" type="ORF">DWG14_04023</name>
</gene>
<name>A0AAI8L191_9ACTN</name>
<evidence type="ECO:0000313" key="3">
    <source>
        <dbReference type="Proteomes" id="UP000265765"/>
    </source>
</evidence>
<reference evidence="2 3" key="1">
    <citation type="submission" date="2018-09" db="EMBL/GenBank/DDBJ databases">
        <title>Production of Trimethoprim by Streptomyces sp. 3E-1.</title>
        <authorList>
            <person name="Kang H.J."/>
            <person name="Kim S.B."/>
        </authorList>
    </citation>
    <scope>NUCLEOTIDE SEQUENCE [LARGE SCALE GENOMIC DNA]</scope>
    <source>
        <strain evidence="2 3">3E-1</strain>
    </source>
</reference>
<proteinExistence type="predicted"/>
<organism evidence="2 3">
    <name type="scientific">Streptomyces griseorubiginosus</name>
    <dbReference type="NCBI Taxonomy" id="67304"/>
    <lineage>
        <taxon>Bacteria</taxon>
        <taxon>Bacillati</taxon>
        <taxon>Actinomycetota</taxon>
        <taxon>Actinomycetes</taxon>
        <taxon>Kitasatosporales</taxon>
        <taxon>Streptomycetaceae</taxon>
        <taxon>Streptomyces</taxon>
    </lineage>
</organism>
<dbReference type="EMBL" id="CP032427">
    <property type="protein sequence ID" value="AYC39780.1"/>
    <property type="molecule type" value="Genomic_DNA"/>
</dbReference>
<dbReference type="KEGG" id="sge:DWG14_04023"/>
<feature type="compositionally biased region" description="Low complexity" evidence="1">
    <location>
        <begin position="32"/>
        <end position="56"/>
    </location>
</feature>
<dbReference type="Proteomes" id="UP000265765">
    <property type="component" value="Chromosome"/>
</dbReference>
<feature type="region of interest" description="Disordered" evidence="1">
    <location>
        <begin position="1"/>
        <end position="89"/>
    </location>
</feature>
<protein>
    <recommendedName>
        <fullName evidence="4">Mobilization protein MobC</fullName>
    </recommendedName>
</protein>
<dbReference type="AlphaFoldDB" id="A0AAI8L191"/>
<evidence type="ECO:0000256" key="1">
    <source>
        <dbReference type="SAM" id="MobiDB-lite"/>
    </source>
</evidence>